<dbReference type="InterPro" id="IPR027396">
    <property type="entry name" value="DsrEFH-like"/>
</dbReference>
<name>A0A7V6DR28_9BACT</name>
<evidence type="ECO:0000313" key="1">
    <source>
        <dbReference type="EMBL" id="HHS30821.1"/>
    </source>
</evidence>
<comment type="caution">
    <text evidence="1">The sequence shown here is derived from an EMBL/GenBank/DDBJ whole genome shotgun (WGS) entry which is preliminary data.</text>
</comment>
<organism evidence="1">
    <name type="scientific">Desulfobacca acetoxidans</name>
    <dbReference type="NCBI Taxonomy" id="60893"/>
    <lineage>
        <taxon>Bacteria</taxon>
        <taxon>Pseudomonadati</taxon>
        <taxon>Thermodesulfobacteriota</taxon>
        <taxon>Desulfobaccia</taxon>
        <taxon>Desulfobaccales</taxon>
        <taxon>Desulfobaccaceae</taxon>
        <taxon>Desulfobacca</taxon>
    </lineage>
</organism>
<protein>
    <recommendedName>
        <fullName evidence="2">Sulfur reduction protein DsrE</fullName>
    </recommendedName>
</protein>
<evidence type="ECO:0008006" key="2">
    <source>
        <dbReference type="Google" id="ProtNLM"/>
    </source>
</evidence>
<sequence length="83" mass="8992">MSEEKEKIVFVATHAGEDPERATFPLMLANAAQSMDMEAVVVLQGDGVYLAKKGYADDITFPGLTPLKQLVENYVANGGKFLT</sequence>
<dbReference type="Pfam" id="PF02635">
    <property type="entry name" value="DsrE"/>
    <property type="match status" value="1"/>
</dbReference>
<dbReference type="Gene3D" id="3.40.1260.10">
    <property type="entry name" value="DsrEFH-like"/>
    <property type="match status" value="1"/>
</dbReference>
<dbReference type="EMBL" id="DTGR01000215">
    <property type="protein sequence ID" value="HHS30821.1"/>
    <property type="molecule type" value="Genomic_DNA"/>
</dbReference>
<reference evidence="1" key="1">
    <citation type="journal article" date="2020" name="mSystems">
        <title>Genome- and Community-Level Interaction Insights into Carbon Utilization and Element Cycling Functions of Hydrothermarchaeota in Hydrothermal Sediment.</title>
        <authorList>
            <person name="Zhou Z."/>
            <person name="Liu Y."/>
            <person name="Xu W."/>
            <person name="Pan J."/>
            <person name="Luo Z.H."/>
            <person name="Li M."/>
        </authorList>
    </citation>
    <scope>NUCLEOTIDE SEQUENCE [LARGE SCALE GENOMIC DNA]</scope>
    <source>
        <strain evidence="1">SpSt-767</strain>
    </source>
</reference>
<dbReference type="AlphaFoldDB" id="A0A7V6DR28"/>
<gene>
    <name evidence="1" type="ORF">ENV52_14110</name>
</gene>
<proteinExistence type="predicted"/>
<dbReference type="SUPFAM" id="SSF75169">
    <property type="entry name" value="DsrEFH-like"/>
    <property type="match status" value="1"/>
</dbReference>
<accession>A0A7V6DR28</accession>
<dbReference type="InterPro" id="IPR003787">
    <property type="entry name" value="Sulphur_relay_DsrE/F-like"/>
</dbReference>